<dbReference type="SUPFAM" id="SSF50249">
    <property type="entry name" value="Nucleic acid-binding proteins"/>
    <property type="match status" value="1"/>
</dbReference>
<dbReference type="EMBL" id="PJCH01000017">
    <property type="protein sequence ID" value="PQA85425.1"/>
    <property type="molecule type" value="Genomic_DNA"/>
</dbReference>
<dbReference type="AlphaFoldDB" id="A0A2S7JYU5"/>
<comment type="similarity">
    <text evidence="1 6">Belongs to the universal ribosomal protein uS17 family.</text>
</comment>
<evidence type="ECO:0000256" key="2">
    <source>
        <dbReference type="ARBA" id="ARBA00022730"/>
    </source>
</evidence>
<dbReference type="Gene3D" id="2.40.50.140">
    <property type="entry name" value="Nucleic acid-binding proteins"/>
    <property type="match status" value="1"/>
</dbReference>
<evidence type="ECO:0000256" key="4">
    <source>
        <dbReference type="ARBA" id="ARBA00022980"/>
    </source>
</evidence>
<keyword evidence="8" id="KW-1185">Reference proteome</keyword>
<evidence type="ECO:0000256" key="1">
    <source>
        <dbReference type="ARBA" id="ARBA00010254"/>
    </source>
</evidence>
<comment type="caution">
    <text evidence="7">The sequence shown here is derived from an EMBL/GenBank/DDBJ whole genome shotgun (WGS) entry which is preliminary data.</text>
</comment>
<evidence type="ECO:0000313" key="8">
    <source>
        <dbReference type="Proteomes" id="UP000239504"/>
    </source>
</evidence>
<evidence type="ECO:0000256" key="5">
    <source>
        <dbReference type="ARBA" id="ARBA00023274"/>
    </source>
</evidence>
<evidence type="ECO:0000256" key="6">
    <source>
        <dbReference type="HAMAP-Rule" id="MF_01345"/>
    </source>
</evidence>
<dbReference type="PRINTS" id="PR00973">
    <property type="entry name" value="RIBOSOMALS17"/>
</dbReference>
<name>A0A2S7JYU5_9PROT</name>
<evidence type="ECO:0000256" key="3">
    <source>
        <dbReference type="ARBA" id="ARBA00022884"/>
    </source>
</evidence>
<dbReference type="RefSeq" id="WP_104832065.1">
    <property type="nucleotide sequence ID" value="NZ_PJCH01000017.1"/>
</dbReference>
<dbReference type="NCBIfam" id="TIGR03635">
    <property type="entry name" value="uS17_bact"/>
    <property type="match status" value="1"/>
</dbReference>
<comment type="function">
    <text evidence="6">One of the primary rRNA binding proteins, it binds specifically to the 5'-end of 16S ribosomal RNA.</text>
</comment>
<evidence type="ECO:0000313" key="7">
    <source>
        <dbReference type="EMBL" id="PQA85425.1"/>
    </source>
</evidence>
<keyword evidence="5 6" id="KW-0687">Ribonucleoprotein</keyword>
<keyword evidence="3 6" id="KW-0694">RNA-binding</keyword>
<dbReference type="PANTHER" id="PTHR10744">
    <property type="entry name" value="40S RIBOSOMAL PROTEIN S11 FAMILY MEMBER"/>
    <property type="match status" value="1"/>
</dbReference>
<gene>
    <name evidence="6" type="primary">rpsQ</name>
    <name evidence="7" type="ORF">CW354_21000</name>
</gene>
<accession>A0A2S7JYU5</accession>
<dbReference type="InterPro" id="IPR000266">
    <property type="entry name" value="Ribosomal_uS17"/>
</dbReference>
<dbReference type="GO" id="GO:0022627">
    <property type="term" value="C:cytosolic small ribosomal subunit"/>
    <property type="evidence" value="ECO:0007669"/>
    <property type="project" value="UniProtKB-UniRule"/>
</dbReference>
<dbReference type="InterPro" id="IPR019984">
    <property type="entry name" value="Ribosomal_uS17_bact/chlr"/>
</dbReference>
<dbReference type="Pfam" id="PF00366">
    <property type="entry name" value="Ribosomal_S17"/>
    <property type="match status" value="1"/>
</dbReference>
<dbReference type="InterPro" id="IPR012340">
    <property type="entry name" value="NA-bd_OB-fold"/>
</dbReference>
<dbReference type="NCBIfam" id="NF004123">
    <property type="entry name" value="PRK05610.1"/>
    <property type="match status" value="1"/>
</dbReference>
<proteinExistence type="inferred from homology"/>
<dbReference type="OrthoDB" id="9811714at2"/>
<dbReference type="GO" id="GO:0003735">
    <property type="term" value="F:structural constituent of ribosome"/>
    <property type="evidence" value="ECO:0007669"/>
    <property type="project" value="UniProtKB-UniRule"/>
</dbReference>
<keyword evidence="2 6" id="KW-0699">rRNA-binding</keyword>
<protein>
    <recommendedName>
        <fullName evidence="6">Small ribosomal subunit protein uS17</fullName>
    </recommendedName>
</protein>
<dbReference type="Proteomes" id="UP000239504">
    <property type="component" value="Unassembled WGS sequence"/>
</dbReference>
<keyword evidence="4 6" id="KW-0689">Ribosomal protein</keyword>
<dbReference type="GO" id="GO:0006412">
    <property type="term" value="P:translation"/>
    <property type="evidence" value="ECO:0007669"/>
    <property type="project" value="UniProtKB-UniRule"/>
</dbReference>
<dbReference type="GO" id="GO:0019843">
    <property type="term" value="F:rRNA binding"/>
    <property type="evidence" value="ECO:0007669"/>
    <property type="project" value="UniProtKB-UniRule"/>
</dbReference>
<dbReference type="CDD" id="cd00364">
    <property type="entry name" value="Ribosomal_uS17"/>
    <property type="match status" value="1"/>
</dbReference>
<dbReference type="PANTHER" id="PTHR10744:SF1">
    <property type="entry name" value="SMALL RIBOSOMAL SUBUNIT PROTEIN US17M"/>
    <property type="match status" value="1"/>
</dbReference>
<reference evidence="7 8" key="1">
    <citation type="submission" date="2017-12" db="EMBL/GenBank/DDBJ databases">
        <authorList>
            <person name="Hurst M.R.H."/>
        </authorList>
    </citation>
    <scope>NUCLEOTIDE SEQUENCE [LARGE SCALE GENOMIC DNA]</scope>
    <source>
        <strain evidence="7 8">SY-3-19</strain>
    </source>
</reference>
<dbReference type="HAMAP" id="MF_01345_B">
    <property type="entry name" value="Ribosomal_uS17_B"/>
    <property type="match status" value="1"/>
</dbReference>
<organism evidence="7 8">
    <name type="scientific">Hyphococcus luteus</name>
    <dbReference type="NCBI Taxonomy" id="2058213"/>
    <lineage>
        <taxon>Bacteria</taxon>
        <taxon>Pseudomonadati</taxon>
        <taxon>Pseudomonadota</taxon>
        <taxon>Alphaproteobacteria</taxon>
        <taxon>Parvularculales</taxon>
        <taxon>Parvularculaceae</taxon>
        <taxon>Hyphococcus</taxon>
    </lineage>
</organism>
<sequence>MPKRILQGSVVSDKGDKTVIVSVDRMFTHPLFKKTVRRSNRFHAHDAENEYKVGDLVRIQECAPKSKLKRWEVIGLGSKG</sequence>
<comment type="subunit">
    <text evidence="6">Part of the 30S ribosomal subunit.</text>
</comment>